<dbReference type="EMBL" id="JAACJN010000043">
    <property type="protein sequence ID" value="KAF5384565.1"/>
    <property type="molecule type" value="Genomic_DNA"/>
</dbReference>
<evidence type="ECO:0000313" key="3">
    <source>
        <dbReference type="Proteomes" id="UP000518752"/>
    </source>
</evidence>
<proteinExistence type="predicted"/>
<feature type="region of interest" description="Disordered" evidence="1">
    <location>
        <begin position="1"/>
        <end position="42"/>
    </location>
</feature>
<protein>
    <submittedName>
        <fullName evidence="2">Uncharacterized protein</fullName>
    </submittedName>
</protein>
<keyword evidence="3" id="KW-1185">Reference proteome</keyword>
<dbReference type="AlphaFoldDB" id="A0A8H5HJN9"/>
<accession>A0A8H5HJN9</accession>
<sequence>MQPSADPPASSASFSPSTSSSVPLSRTTSLSSQTDITIEPSYSSGPAYAQDSLLIMRDSLIILESALRELESQAMDQGLLNNNQFGEELQKIRQGLDDIDKGQTNGIQEINRKYPGPECLWKAQFVVVIMEDMLKHKALDVIRKQVDDEIKDKLGLLIQEEVQEYLKQEMPSKLGKDLQKMNTELDELHRDLHNSESKRMNSFLREKNPHEPLQTICKSDGKVSEYFPKTLDELFNLDDKACKALVQDYGLEVSSSKDGNLNRFMVFAGVQYQMVRRGNNSKHVAFDIPGA</sequence>
<dbReference type="OrthoDB" id="3235759at2759"/>
<dbReference type="Proteomes" id="UP000518752">
    <property type="component" value="Unassembled WGS sequence"/>
</dbReference>
<reference evidence="2 3" key="1">
    <citation type="journal article" date="2020" name="ISME J.">
        <title>Uncovering the hidden diversity of litter-decomposition mechanisms in mushroom-forming fungi.</title>
        <authorList>
            <person name="Floudas D."/>
            <person name="Bentzer J."/>
            <person name="Ahren D."/>
            <person name="Johansson T."/>
            <person name="Persson P."/>
            <person name="Tunlid A."/>
        </authorList>
    </citation>
    <scope>NUCLEOTIDE SEQUENCE [LARGE SCALE GENOMIC DNA]</scope>
    <source>
        <strain evidence="2 3">CBS 406.79</strain>
    </source>
</reference>
<evidence type="ECO:0000256" key="1">
    <source>
        <dbReference type="SAM" id="MobiDB-lite"/>
    </source>
</evidence>
<name>A0A8H5HJN9_9AGAR</name>
<organism evidence="2 3">
    <name type="scientific">Collybiopsis confluens</name>
    <dbReference type="NCBI Taxonomy" id="2823264"/>
    <lineage>
        <taxon>Eukaryota</taxon>
        <taxon>Fungi</taxon>
        <taxon>Dikarya</taxon>
        <taxon>Basidiomycota</taxon>
        <taxon>Agaricomycotina</taxon>
        <taxon>Agaricomycetes</taxon>
        <taxon>Agaricomycetidae</taxon>
        <taxon>Agaricales</taxon>
        <taxon>Marasmiineae</taxon>
        <taxon>Omphalotaceae</taxon>
        <taxon>Collybiopsis</taxon>
    </lineage>
</organism>
<evidence type="ECO:0000313" key="2">
    <source>
        <dbReference type="EMBL" id="KAF5384565.1"/>
    </source>
</evidence>
<feature type="compositionally biased region" description="Low complexity" evidence="1">
    <location>
        <begin position="1"/>
        <end position="32"/>
    </location>
</feature>
<gene>
    <name evidence="2" type="ORF">D9757_006487</name>
</gene>
<comment type="caution">
    <text evidence="2">The sequence shown here is derived from an EMBL/GenBank/DDBJ whole genome shotgun (WGS) entry which is preliminary data.</text>
</comment>
<feature type="compositionally biased region" description="Polar residues" evidence="1">
    <location>
        <begin position="33"/>
        <end position="42"/>
    </location>
</feature>